<keyword evidence="13" id="KW-0694">RNA-binding</keyword>
<dbReference type="Pfam" id="PF04857">
    <property type="entry name" value="CAF1"/>
    <property type="match status" value="2"/>
</dbReference>
<keyword evidence="8" id="KW-0963">Cytoplasm</keyword>
<dbReference type="GO" id="GO:0005737">
    <property type="term" value="C:cytoplasm"/>
    <property type="evidence" value="ECO:0007669"/>
    <property type="project" value="UniProtKB-SubCell"/>
</dbReference>
<protein>
    <recommendedName>
        <fullName evidence="7">poly(A)-specific ribonuclease</fullName>
        <ecNumber evidence="7">3.1.13.4</ecNumber>
    </recommendedName>
</protein>
<keyword evidence="10" id="KW-0479">Metal-binding</keyword>
<dbReference type="InterPro" id="IPR036397">
    <property type="entry name" value="RNaseH_sf"/>
</dbReference>
<dbReference type="Proteomes" id="UP001420932">
    <property type="component" value="Unassembled WGS sequence"/>
</dbReference>
<evidence type="ECO:0000256" key="10">
    <source>
        <dbReference type="ARBA" id="ARBA00022723"/>
    </source>
</evidence>
<evidence type="ECO:0000256" key="2">
    <source>
        <dbReference type="ARBA" id="ARBA00001968"/>
    </source>
</evidence>
<evidence type="ECO:0000313" key="19">
    <source>
        <dbReference type="Proteomes" id="UP001420932"/>
    </source>
</evidence>
<evidence type="ECO:0000256" key="15">
    <source>
        <dbReference type="ARBA" id="ARBA00023163"/>
    </source>
</evidence>
<dbReference type="GO" id="GO:0004535">
    <property type="term" value="F:poly(A)-specific ribonuclease activity"/>
    <property type="evidence" value="ECO:0007669"/>
    <property type="project" value="UniProtKB-EC"/>
</dbReference>
<dbReference type="InterPro" id="IPR012337">
    <property type="entry name" value="RNaseH-like_sf"/>
</dbReference>
<dbReference type="GO" id="GO:0003723">
    <property type="term" value="F:RNA binding"/>
    <property type="evidence" value="ECO:0007669"/>
    <property type="project" value="UniProtKB-KW"/>
</dbReference>
<evidence type="ECO:0000256" key="11">
    <source>
        <dbReference type="ARBA" id="ARBA00022801"/>
    </source>
</evidence>
<dbReference type="GO" id="GO:0030014">
    <property type="term" value="C:CCR4-NOT complex"/>
    <property type="evidence" value="ECO:0007669"/>
    <property type="project" value="InterPro"/>
</dbReference>
<keyword evidence="16" id="KW-0539">Nucleus</keyword>
<keyword evidence="15" id="KW-0804">Transcription</keyword>
<comment type="subunit">
    <text evidence="6">Component of the CCR4-NOT complex, at least composed of CRR4 and CAF1 proteins.</text>
</comment>
<evidence type="ECO:0000313" key="18">
    <source>
        <dbReference type="EMBL" id="KAK9160222.1"/>
    </source>
</evidence>
<dbReference type="AlphaFoldDB" id="A0AAP0PXN9"/>
<comment type="similarity">
    <text evidence="5">Belongs to the CAF1 family.</text>
</comment>
<keyword evidence="19" id="KW-1185">Reference proteome</keyword>
<comment type="cofactor">
    <cofactor evidence="2">
        <name>a divalent metal cation</name>
        <dbReference type="ChEBI" id="CHEBI:60240"/>
    </cofactor>
</comment>
<evidence type="ECO:0000256" key="9">
    <source>
        <dbReference type="ARBA" id="ARBA00022722"/>
    </source>
</evidence>
<evidence type="ECO:0000256" key="4">
    <source>
        <dbReference type="ARBA" id="ARBA00004496"/>
    </source>
</evidence>
<dbReference type="GO" id="GO:0046872">
    <property type="term" value="F:metal ion binding"/>
    <property type="evidence" value="ECO:0007669"/>
    <property type="project" value="UniProtKB-KW"/>
</dbReference>
<evidence type="ECO:0000256" key="7">
    <source>
        <dbReference type="ARBA" id="ARBA00012161"/>
    </source>
</evidence>
<evidence type="ECO:0000256" key="13">
    <source>
        <dbReference type="ARBA" id="ARBA00022884"/>
    </source>
</evidence>
<evidence type="ECO:0000256" key="14">
    <source>
        <dbReference type="ARBA" id="ARBA00023015"/>
    </source>
</evidence>
<evidence type="ECO:0000256" key="8">
    <source>
        <dbReference type="ARBA" id="ARBA00022490"/>
    </source>
</evidence>
<evidence type="ECO:0000256" key="5">
    <source>
        <dbReference type="ARBA" id="ARBA00008372"/>
    </source>
</evidence>
<dbReference type="Gene3D" id="3.30.420.10">
    <property type="entry name" value="Ribonuclease H-like superfamily/Ribonuclease H"/>
    <property type="match status" value="1"/>
</dbReference>
<keyword evidence="11" id="KW-0378">Hydrolase</keyword>
<dbReference type="EC" id="3.1.13.4" evidence="7"/>
<evidence type="ECO:0000256" key="6">
    <source>
        <dbReference type="ARBA" id="ARBA00011757"/>
    </source>
</evidence>
<dbReference type="InterPro" id="IPR039637">
    <property type="entry name" value="CNOT7/CNOT8/Pop2"/>
</dbReference>
<evidence type="ECO:0000256" key="17">
    <source>
        <dbReference type="ARBA" id="ARBA00025148"/>
    </source>
</evidence>
<keyword evidence="14" id="KW-0805">Transcription regulation</keyword>
<reference evidence="18 19" key="1">
    <citation type="submission" date="2024-01" db="EMBL/GenBank/DDBJ databases">
        <title>Genome assemblies of Stephania.</title>
        <authorList>
            <person name="Yang L."/>
        </authorList>
    </citation>
    <scope>NUCLEOTIDE SEQUENCE [LARGE SCALE GENOMIC DNA]</scope>
    <source>
        <strain evidence="18">YNDBR</strain>
        <tissue evidence="18">Leaf</tissue>
    </source>
</reference>
<evidence type="ECO:0000256" key="12">
    <source>
        <dbReference type="ARBA" id="ARBA00022839"/>
    </source>
</evidence>
<keyword evidence="9" id="KW-0540">Nuclease</keyword>
<dbReference type="EMBL" id="JBBNAF010000003">
    <property type="protein sequence ID" value="KAK9160222.1"/>
    <property type="molecule type" value="Genomic_DNA"/>
</dbReference>
<proteinExistence type="inferred from homology"/>
<gene>
    <name evidence="18" type="ORF">Syun_006563</name>
</gene>
<dbReference type="GO" id="GO:0005634">
    <property type="term" value="C:nucleus"/>
    <property type="evidence" value="ECO:0007669"/>
    <property type="project" value="UniProtKB-SubCell"/>
</dbReference>
<name>A0AAP0PXN9_9MAGN</name>
<comment type="subcellular location">
    <subcellularLocation>
        <location evidence="4">Cytoplasm</location>
    </subcellularLocation>
    <subcellularLocation>
        <location evidence="3">Nucleus</location>
    </subcellularLocation>
</comment>
<dbReference type="InterPro" id="IPR006941">
    <property type="entry name" value="RNase_CAF1"/>
</dbReference>
<evidence type="ECO:0000256" key="1">
    <source>
        <dbReference type="ARBA" id="ARBA00001663"/>
    </source>
</evidence>
<accession>A0AAP0PXN9</accession>
<comment type="function">
    <text evidence="17">Ubiquitous transcription factor required for a diverse set of processes. It is a component of the CCR4 complex involved in the control of gene expression.</text>
</comment>
<dbReference type="PANTHER" id="PTHR10797">
    <property type="entry name" value="CCR4-NOT TRANSCRIPTION COMPLEX SUBUNIT"/>
    <property type="match status" value="1"/>
</dbReference>
<comment type="catalytic activity">
    <reaction evidence="1">
        <text>Exonucleolytic cleavage of poly(A) to 5'-AMP.</text>
        <dbReference type="EC" id="3.1.13.4"/>
    </reaction>
</comment>
<sequence length="316" mass="35946">MLEPPSPRSQGGIWAHNASEEFSWIRVAITTLQCRWITIDTEFPGVIYRPTAEAIRSGDAVEERYNVVKKNVDELKLIQLGFTLSDSHGNLPDFATEFRYVWEVNFKGFDASSDPHAPESIELLRNQGVDIEKHMAEGVNYKPFAELMYQAGLINEGMNWVTFHGCYDFAYLLKVISFEQRLPENVESFYSKLRLYFGKFYDVKHMAKFCEGLFGGLDKIAATLKVKRVVGKSHCAGSDSLLTWQVFTALCHYCYSTNSLLAEVSDVLHGLQSVTPVEQKVIPAMYNPYLEHRLIQMPVYSYGSSLSLIEYKEVTS</sequence>
<comment type="caution">
    <text evidence="18">The sequence shown here is derived from an EMBL/GenBank/DDBJ whole genome shotgun (WGS) entry which is preliminary data.</text>
</comment>
<keyword evidence="12" id="KW-0269">Exonuclease</keyword>
<evidence type="ECO:0000256" key="3">
    <source>
        <dbReference type="ARBA" id="ARBA00004123"/>
    </source>
</evidence>
<evidence type="ECO:0000256" key="16">
    <source>
        <dbReference type="ARBA" id="ARBA00023242"/>
    </source>
</evidence>
<dbReference type="SUPFAM" id="SSF53098">
    <property type="entry name" value="Ribonuclease H-like"/>
    <property type="match status" value="1"/>
</dbReference>
<organism evidence="18 19">
    <name type="scientific">Stephania yunnanensis</name>
    <dbReference type="NCBI Taxonomy" id="152371"/>
    <lineage>
        <taxon>Eukaryota</taxon>
        <taxon>Viridiplantae</taxon>
        <taxon>Streptophyta</taxon>
        <taxon>Embryophyta</taxon>
        <taxon>Tracheophyta</taxon>
        <taxon>Spermatophyta</taxon>
        <taxon>Magnoliopsida</taxon>
        <taxon>Ranunculales</taxon>
        <taxon>Menispermaceae</taxon>
        <taxon>Menispermoideae</taxon>
        <taxon>Cissampelideae</taxon>
        <taxon>Stephania</taxon>
    </lineage>
</organism>